<dbReference type="EMBL" id="CP017758">
    <property type="protein sequence ID" value="AQV96407.1"/>
    <property type="molecule type" value="Genomic_DNA"/>
</dbReference>
<dbReference type="OrthoDB" id="8966769at2"/>
<evidence type="ECO:0000313" key="2">
    <source>
        <dbReference type="EMBL" id="AQV96407.1"/>
    </source>
</evidence>
<sequence>MASRERSGFGGVPSSDEEIAAVIAWVREAMERYGLTLDDVLSFPAQAIEPRRLYQNAQGDAGDGEGEMPAWLQRAVNGGQSPEHFRVS</sequence>
<dbReference type="InterPro" id="IPR037150">
    <property type="entry name" value="H-NS_C_dom_sf"/>
</dbReference>
<dbReference type="AlphaFoldDB" id="A0A1U9UVF4"/>
<dbReference type="GO" id="GO:0003677">
    <property type="term" value="F:DNA binding"/>
    <property type="evidence" value="ECO:0007669"/>
    <property type="project" value="InterPro"/>
</dbReference>
<name>A0A1U9UVF4_CUPNE</name>
<evidence type="ECO:0008006" key="4">
    <source>
        <dbReference type="Google" id="ProtNLM"/>
    </source>
</evidence>
<reference evidence="3" key="1">
    <citation type="submission" date="2017-02" db="EMBL/GenBank/DDBJ databases">
        <title>Complete genome sequence of Cupriavidus necator strain NH9, a 3-chlorobenzoate degrader.</title>
        <authorList>
            <person name="Moriuchi R."/>
            <person name="Dohra H."/>
            <person name="Ogawa N."/>
        </authorList>
    </citation>
    <scope>NUCLEOTIDE SEQUENCE [LARGE SCALE GENOMIC DNA]</scope>
    <source>
        <strain evidence="3">NH9</strain>
    </source>
</reference>
<dbReference type="KEGG" id="cuh:BJN34_21295"/>
<dbReference type="Proteomes" id="UP000189627">
    <property type="component" value="Chromosome 2"/>
</dbReference>
<accession>A0A1U9UVF4</accession>
<proteinExistence type="predicted"/>
<organism evidence="2 3">
    <name type="scientific">Cupriavidus necator</name>
    <name type="common">Alcaligenes eutrophus</name>
    <name type="synonym">Ralstonia eutropha</name>
    <dbReference type="NCBI Taxonomy" id="106590"/>
    <lineage>
        <taxon>Bacteria</taxon>
        <taxon>Pseudomonadati</taxon>
        <taxon>Pseudomonadota</taxon>
        <taxon>Betaproteobacteria</taxon>
        <taxon>Burkholderiales</taxon>
        <taxon>Burkholderiaceae</taxon>
        <taxon>Cupriavidus</taxon>
    </lineage>
</organism>
<evidence type="ECO:0000313" key="3">
    <source>
        <dbReference type="Proteomes" id="UP000189627"/>
    </source>
</evidence>
<gene>
    <name evidence="2" type="ORF">BJN34_21295</name>
</gene>
<feature type="region of interest" description="Disordered" evidence="1">
    <location>
        <begin position="54"/>
        <end position="88"/>
    </location>
</feature>
<evidence type="ECO:0000256" key="1">
    <source>
        <dbReference type="SAM" id="MobiDB-lite"/>
    </source>
</evidence>
<dbReference type="SUPFAM" id="SSF81273">
    <property type="entry name" value="H-NS histone-like proteins"/>
    <property type="match status" value="1"/>
</dbReference>
<dbReference type="Gene3D" id="4.10.430.10">
    <property type="entry name" value="Histone-like protein H-NS, C-terminal domain"/>
    <property type="match status" value="1"/>
</dbReference>
<protein>
    <recommendedName>
        <fullName evidence="4">DNA-binding protein</fullName>
    </recommendedName>
</protein>